<keyword evidence="3" id="KW-1185">Reference proteome</keyword>
<dbReference type="Proteomes" id="UP000265520">
    <property type="component" value="Unassembled WGS sequence"/>
</dbReference>
<dbReference type="AlphaFoldDB" id="A0A392SXE0"/>
<evidence type="ECO:0000313" key="3">
    <source>
        <dbReference type="Proteomes" id="UP000265520"/>
    </source>
</evidence>
<proteinExistence type="predicted"/>
<evidence type="ECO:0000256" key="1">
    <source>
        <dbReference type="SAM" id="Phobius"/>
    </source>
</evidence>
<dbReference type="EMBL" id="LXQA010451850">
    <property type="protein sequence ID" value="MCI52725.1"/>
    <property type="molecule type" value="Genomic_DNA"/>
</dbReference>
<name>A0A392SXE0_9FABA</name>
<keyword evidence="1" id="KW-0472">Membrane</keyword>
<evidence type="ECO:0000313" key="2">
    <source>
        <dbReference type="EMBL" id="MCI52725.1"/>
    </source>
</evidence>
<organism evidence="2 3">
    <name type="scientific">Trifolium medium</name>
    <dbReference type="NCBI Taxonomy" id="97028"/>
    <lineage>
        <taxon>Eukaryota</taxon>
        <taxon>Viridiplantae</taxon>
        <taxon>Streptophyta</taxon>
        <taxon>Embryophyta</taxon>
        <taxon>Tracheophyta</taxon>
        <taxon>Spermatophyta</taxon>
        <taxon>Magnoliopsida</taxon>
        <taxon>eudicotyledons</taxon>
        <taxon>Gunneridae</taxon>
        <taxon>Pentapetalae</taxon>
        <taxon>rosids</taxon>
        <taxon>fabids</taxon>
        <taxon>Fabales</taxon>
        <taxon>Fabaceae</taxon>
        <taxon>Papilionoideae</taxon>
        <taxon>50 kb inversion clade</taxon>
        <taxon>NPAAA clade</taxon>
        <taxon>Hologalegina</taxon>
        <taxon>IRL clade</taxon>
        <taxon>Trifolieae</taxon>
        <taxon>Trifolium</taxon>
    </lineage>
</organism>
<feature type="non-terminal residue" evidence="2">
    <location>
        <position position="41"/>
    </location>
</feature>
<sequence>MSIAVTTLPSSLFETQEHRSGMRALVVVMVGGGGWWWSVME</sequence>
<protein>
    <submittedName>
        <fullName evidence="2">Uncharacterized protein</fullName>
    </submittedName>
</protein>
<keyword evidence="1" id="KW-0812">Transmembrane</keyword>
<keyword evidence="1" id="KW-1133">Transmembrane helix</keyword>
<accession>A0A392SXE0</accession>
<comment type="caution">
    <text evidence="2">The sequence shown here is derived from an EMBL/GenBank/DDBJ whole genome shotgun (WGS) entry which is preliminary data.</text>
</comment>
<feature type="transmembrane region" description="Helical" evidence="1">
    <location>
        <begin position="21"/>
        <end position="38"/>
    </location>
</feature>
<reference evidence="2 3" key="1">
    <citation type="journal article" date="2018" name="Front. Plant Sci.">
        <title>Red Clover (Trifolium pratense) and Zigzag Clover (T. medium) - A Picture of Genomic Similarities and Differences.</title>
        <authorList>
            <person name="Dluhosova J."/>
            <person name="Istvanek J."/>
            <person name="Nedelnik J."/>
            <person name="Repkova J."/>
        </authorList>
    </citation>
    <scope>NUCLEOTIDE SEQUENCE [LARGE SCALE GENOMIC DNA]</scope>
    <source>
        <strain evidence="3">cv. 10/8</strain>
        <tissue evidence="2">Leaf</tissue>
    </source>
</reference>